<protein>
    <submittedName>
        <fullName evidence="2">Uncharacterized protein</fullName>
    </submittedName>
</protein>
<proteinExistence type="predicted"/>
<gene>
    <name evidence="2" type="ORF">VP01_639g3</name>
</gene>
<evidence type="ECO:0000313" key="3">
    <source>
        <dbReference type="Proteomes" id="UP000037035"/>
    </source>
</evidence>
<accession>A0A0L6UI07</accession>
<dbReference type="OrthoDB" id="120976at2759"/>
<comment type="caution">
    <text evidence="2">The sequence shown here is derived from an EMBL/GenBank/DDBJ whole genome shotgun (WGS) entry which is preliminary data.</text>
</comment>
<keyword evidence="1" id="KW-1133">Transmembrane helix</keyword>
<dbReference type="EMBL" id="LAVV01011718">
    <property type="protein sequence ID" value="KNZ47430.1"/>
    <property type="molecule type" value="Genomic_DNA"/>
</dbReference>
<organism evidence="2 3">
    <name type="scientific">Puccinia sorghi</name>
    <dbReference type="NCBI Taxonomy" id="27349"/>
    <lineage>
        <taxon>Eukaryota</taxon>
        <taxon>Fungi</taxon>
        <taxon>Dikarya</taxon>
        <taxon>Basidiomycota</taxon>
        <taxon>Pucciniomycotina</taxon>
        <taxon>Pucciniomycetes</taxon>
        <taxon>Pucciniales</taxon>
        <taxon>Pucciniaceae</taxon>
        <taxon>Puccinia</taxon>
    </lineage>
</organism>
<evidence type="ECO:0000256" key="1">
    <source>
        <dbReference type="SAM" id="Phobius"/>
    </source>
</evidence>
<keyword evidence="3" id="KW-1185">Reference proteome</keyword>
<keyword evidence="1" id="KW-0812">Transmembrane</keyword>
<dbReference type="VEuPathDB" id="FungiDB:VP01_639g3"/>
<sequence>MPNKNFYCTVHHPEDYCNNSFLVELVAPNKAFPVTWAGASYQTDIESLHTYVNSDMYSNELMSFFFSPKGAKSLIVVVFVVFLITLFFELSRAPSLSCTNGIQELACFEIKNVQSHSSGSHGQLTNIIKNTEKKTCSCNQALMHSHCAKTSKYANRWSLDDSLAGALHVICRQLSKKYLSKKDIYLSHASFKKKNEIKYIYIHMFFQRKLSTITYESYQIDWNSLSLDLILIHKLTELSFTQDNIFLRNCGLQDFNSCNTCRNNLRPLDSHKDKYTERLTCKLETFNQGILFSSIAQPLRYSKQYNTTIQCQDKHKFSRQLSCPHDYFPKLHTNIIEISPPVLPVTNQKEHKNSSFILYFSEIPTYSLSSSGIQKTPFQQSPVWAKDICYIFFCPFIFYIEYPLNIAHQTLYNCPEIPKGAFFIIYAGVPYIEKTSSLGQGGREEYSREGNITRGYLQVFLNPIVSLISSPDVVAVSIRQQLFSTFSFFLKIFWISFQSFSNFNQIHKNVLLSALYTKFFLNPCCKIKINVFSFRGLQCPVVLGPLAKCTRCVHSLNSRSFTLGNRDDSSSCNLHTQTRTPTLQSPRTVLLSKNKL</sequence>
<dbReference type="AlphaFoldDB" id="A0A0L6UI07"/>
<dbReference type="Proteomes" id="UP000037035">
    <property type="component" value="Unassembled WGS sequence"/>
</dbReference>
<evidence type="ECO:0000313" key="2">
    <source>
        <dbReference type="EMBL" id="KNZ47430.1"/>
    </source>
</evidence>
<feature type="transmembrane region" description="Helical" evidence="1">
    <location>
        <begin position="71"/>
        <end position="88"/>
    </location>
</feature>
<reference evidence="2 3" key="1">
    <citation type="submission" date="2015-08" db="EMBL/GenBank/DDBJ databases">
        <title>Next Generation Sequencing and Analysis of the Genome of Puccinia sorghi L Schw, the Causal Agent of Maize Common Rust.</title>
        <authorList>
            <person name="Rochi L."/>
            <person name="Burguener G."/>
            <person name="Darino M."/>
            <person name="Turjanski A."/>
            <person name="Kreff E."/>
            <person name="Dieguez M.J."/>
            <person name="Sacco F."/>
        </authorList>
    </citation>
    <scope>NUCLEOTIDE SEQUENCE [LARGE SCALE GENOMIC DNA]</scope>
    <source>
        <strain evidence="2 3">RO10H11247</strain>
    </source>
</reference>
<name>A0A0L6UI07_9BASI</name>
<keyword evidence="1" id="KW-0472">Membrane</keyword>